<sequence>MANFIGLAFNTYVAGIFLISAIALAFNAWQYKKQDMSLWFKPFIFNGFGTDNFYSPSHYSWCIRFVNCYLFFV</sequence>
<keyword evidence="1" id="KW-0472">Membrane</keyword>
<comment type="caution">
    <text evidence="2">The sequence shown here is derived from an EMBL/GenBank/DDBJ whole genome shotgun (WGS) entry which is preliminary data.</text>
</comment>
<dbReference type="AlphaFoldDB" id="A0A1Y5EU49"/>
<dbReference type="EMBL" id="MAAF01000022">
    <property type="protein sequence ID" value="OUR84137.1"/>
    <property type="molecule type" value="Genomic_DNA"/>
</dbReference>
<organism evidence="2 3">
    <name type="scientific">Colwellia psychrerythraea</name>
    <name type="common">Vibrio psychroerythus</name>
    <dbReference type="NCBI Taxonomy" id="28229"/>
    <lineage>
        <taxon>Bacteria</taxon>
        <taxon>Pseudomonadati</taxon>
        <taxon>Pseudomonadota</taxon>
        <taxon>Gammaproteobacteria</taxon>
        <taxon>Alteromonadales</taxon>
        <taxon>Colwelliaceae</taxon>
        <taxon>Colwellia</taxon>
    </lineage>
</organism>
<gene>
    <name evidence="2" type="ORF">A9Q75_03280</name>
</gene>
<evidence type="ECO:0000313" key="2">
    <source>
        <dbReference type="EMBL" id="OUR84137.1"/>
    </source>
</evidence>
<proteinExistence type="predicted"/>
<evidence type="ECO:0000313" key="3">
    <source>
        <dbReference type="Proteomes" id="UP000243053"/>
    </source>
</evidence>
<evidence type="ECO:0000256" key="1">
    <source>
        <dbReference type="SAM" id="Phobius"/>
    </source>
</evidence>
<keyword evidence="1" id="KW-0812">Transmembrane</keyword>
<accession>A0A1Y5EU49</accession>
<keyword evidence="1" id="KW-1133">Transmembrane helix</keyword>
<protein>
    <submittedName>
        <fullName evidence="2">Uncharacterized protein</fullName>
    </submittedName>
</protein>
<feature type="transmembrane region" description="Helical" evidence="1">
    <location>
        <begin position="12"/>
        <end position="31"/>
    </location>
</feature>
<name>A0A1Y5EU49_COLPS</name>
<reference evidence="3" key="1">
    <citation type="journal article" date="2017" name="Proc. Natl. Acad. Sci. U.S.A.">
        <title>Simulation of Deepwater Horizon oil plume reveals substrate specialization within a complex community of hydrocarbon degraders.</title>
        <authorList>
            <person name="Hu P."/>
            <person name="Dubinsky E.A."/>
            <person name="Probst A.J."/>
            <person name="Wang J."/>
            <person name="Sieber C.M.K."/>
            <person name="Tom L.M."/>
            <person name="Gardinali P."/>
            <person name="Banfield J.F."/>
            <person name="Atlas R.M."/>
            <person name="Andersen G.L."/>
        </authorList>
    </citation>
    <scope>NUCLEOTIDE SEQUENCE [LARGE SCALE GENOMIC DNA]</scope>
</reference>
<dbReference type="Proteomes" id="UP000243053">
    <property type="component" value="Unassembled WGS sequence"/>
</dbReference>